<dbReference type="PANTHER" id="PTHR24070">
    <property type="entry name" value="RAS, DI-RAS, AND RHEB FAMILY MEMBERS OF SMALL GTPASE SUPERFAMILY"/>
    <property type="match status" value="1"/>
</dbReference>
<dbReference type="Pfam" id="PF00071">
    <property type="entry name" value="Ras"/>
    <property type="match status" value="1"/>
</dbReference>
<dbReference type="PROSITE" id="PS51421">
    <property type="entry name" value="RAS"/>
    <property type="match status" value="1"/>
</dbReference>
<comment type="caution">
    <text evidence="4">The sequence shown here is derived from an EMBL/GenBank/DDBJ whole genome shotgun (WGS) entry which is preliminary data.</text>
</comment>
<dbReference type="SMART" id="SM00175">
    <property type="entry name" value="RAB"/>
    <property type="match status" value="1"/>
</dbReference>
<dbReference type="PROSITE" id="PS51420">
    <property type="entry name" value="RHO"/>
    <property type="match status" value="1"/>
</dbReference>
<dbReference type="InterPro" id="IPR027417">
    <property type="entry name" value="P-loop_NTPase"/>
</dbReference>
<keyword evidence="8" id="KW-1185">Reference proteome</keyword>
<accession>A0AAV7ZXZ4</accession>
<evidence type="ECO:0000313" key="6">
    <source>
        <dbReference type="EMBL" id="KAJ6252426.1"/>
    </source>
</evidence>
<feature type="compositionally biased region" description="Basic residues" evidence="3">
    <location>
        <begin position="185"/>
        <end position="194"/>
    </location>
</feature>
<sequence>MTEERHRLVIVGGGSVGKSCLVIRYLQGKFIEDYDPTIEENYRKMVIVDDKACMLEILDTAGQEEYRTVRDKYLKEGEGFLVVFSVISQSSLQEAREFHTAIRQAKNAGDTPTVTLGNKADLTDERQIEGETGEELAKEFSSKYFDTSALTGLNVTEAFEGLVRILRTWKKKKLEPEETKEGGNTKKKPAKKKGGICNLL</sequence>
<feature type="region of interest" description="Disordered" evidence="3">
    <location>
        <begin position="174"/>
        <end position="200"/>
    </location>
</feature>
<reference evidence="5" key="1">
    <citation type="submission" date="2022-08" db="EMBL/GenBank/DDBJ databases">
        <title>Novel sulfate-reducing endosymbionts in the free-living metamonad Anaeramoeba.</title>
        <authorList>
            <person name="Jerlstrom-Hultqvist J."/>
            <person name="Cepicka I."/>
            <person name="Gallot-Lavallee L."/>
            <person name="Salas-Leiva D."/>
            <person name="Curtis B.A."/>
            <person name="Zahonova K."/>
            <person name="Pipaliya S."/>
            <person name="Dacks J."/>
            <person name="Roger A.J."/>
        </authorList>
    </citation>
    <scope>NUCLEOTIDE SEQUENCE</scope>
    <source>
        <strain evidence="5">Schooner1</strain>
    </source>
</reference>
<evidence type="ECO:0000313" key="7">
    <source>
        <dbReference type="Proteomes" id="UP001146793"/>
    </source>
</evidence>
<gene>
    <name evidence="4" type="ORF">M0812_10635</name>
    <name evidence="5" type="ORF">M0813_10768</name>
    <name evidence="6" type="ORF">M0813_14278</name>
</gene>
<protein>
    <submittedName>
        <fullName evidence="4">Ras-like protein</fullName>
    </submittedName>
</protein>
<name>A0AAV7ZXZ4_9EUKA</name>
<evidence type="ECO:0000313" key="8">
    <source>
        <dbReference type="Proteomes" id="UP001150062"/>
    </source>
</evidence>
<dbReference type="Proteomes" id="UP001150062">
    <property type="component" value="Unassembled WGS sequence"/>
</dbReference>
<dbReference type="SMART" id="SM00173">
    <property type="entry name" value="RAS"/>
    <property type="match status" value="1"/>
</dbReference>
<dbReference type="AlphaFoldDB" id="A0AAV7ZXZ4"/>
<evidence type="ECO:0000313" key="5">
    <source>
        <dbReference type="EMBL" id="KAJ6226550.1"/>
    </source>
</evidence>
<dbReference type="FunFam" id="3.40.50.300:FF:001423">
    <property type="entry name" value="Ras family GTPase"/>
    <property type="match status" value="1"/>
</dbReference>
<feature type="compositionally biased region" description="Basic and acidic residues" evidence="3">
    <location>
        <begin position="174"/>
        <end position="184"/>
    </location>
</feature>
<dbReference type="EMBL" id="JANTQA010000023">
    <property type="protein sequence ID" value="KAJ3444774.1"/>
    <property type="molecule type" value="Genomic_DNA"/>
</dbReference>
<evidence type="ECO:0000256" key="3">
    <source>
        <dbReference type="SAM" id="MobiDB-lite"/>
    </source>
</evidence>
<dbReference type="NCBIfam" id="TIGR00231">
    <property type="entry name" value="small_GTP"/>
    <property type="match status" value="1"/>
</dbReference>
<keyword evidence="2" id="KW-0342">GTP-binding</keyword>
<evidence type="ECO:0000256" key="1">
    <source>
        <dbReference type="ARBA" id="ARBA00022741"/>
    </source>
</evidence>
<dbReference type="GO" id="GO:0003924">
    <property type="term" value="F:GTPase activity"/>
    <property type="evidence" value="ECO:0007669"/>
    <property type="project" value="InterPro"/>
</dbReference>
<dbReference type="GO" id="GO:0007165">
    <property type="term" value="P:signal transduction"/>
    <property type="evidence" value="ECO:0007669"/>
    <property type="project" value="InterPro"/>
</dbReference>
<dbReference type="EMBL" id="JAOAOG010000045">
    <property type="protein sequence ID" value="KAJ6252426.1"/>
    <property type="molecule type" value="Genomic_DNA"/>
</dbReference>
<dbReference type="PRINTS" id="PR00449">
    <property type="entry name" value="RASTRNSFRMNG"/>
</dbReference>
<organism evidence="4 7">
    <name type="scientific">Anaeramoeba flamelloides</name>
    <dbReference type="NCBI Taxonomy" id="1746091"/>
    <lineage>
        <taxon>Eukaryota</taxon>
        <taxon>Metamonada</taxon>
        <taxon>Anaeramoebidae</taxon>
        <taxon>Anaeramoeba</taxon>
    </lineage>
</organism>
<dbReference type="Proteomes" id="UP001146793">
    <property type="component" value="Unassembled WGS sequence"/>
</dbReference>
<dbReference type="GO" id="GO:0005525">
    <property type="term" value="F:GTP binding"/>
    <property type="evidence" value="ECO:0007669"/>
    <property type="project" value="UniProtKB-KW"/>
</dbReference>
<evidence type="ECO:0000256" key="2">
    <source>
        <dbReference type="ARBA" id="ARBA00023134"/>
    </source>
</evidence>
<dbReference type="EMBL" id="JAOAOG010000342">
    <property type="protein sequence ID" value="KAJ6226550.1"/>
    <property type="molecule type" value="Genomic_DNA"/>
</dbReference>
<dbReference type="SUPFAM" id="SSF52540">
    <property type="entry name" value="P-loop containing nucleoside triphosphate hydrolases"/>
    <property type="match status" value="1"/>
</dbReference>
<dbReference type="CDD" id="cd00876">
    <property type="entry name" value="Ras"/>
    <property type="match status" value="1"/>
</dbReference>
<proteinExistence type="predicted"/>
<dbReference type="SMART" id="SM00174">
    <property type="entry name" value="RHO"/>
    <property type="match status" value="1"/>
</dbReference>
<dbReference type="InterPro" id="IPR001806">
    <property type="entry name" value="Small_GTPase"/>
</dbReference>
<dbReference type="GO" id="GO:0016020">
    <property type="term" value="C:membrane"/>
    <property type="evidence" value="ECO:0007669"/>
    <property type="project" value="InterPro"/>
</dbReference>
<evidence type="ECO:0000313" key="4">
    <source>
        <dbReference type="EMBL" id="KAJ3444774.1"/>
    </source>
</evidence>
<keyword evidence="1" id="KW-0547">Nucleotide-binding</keyword>
<dbReference type="PROSITE" id="PS51419">
    <property type="entry name" value="RAB"/>
    <property type="match status" value="1"/>
</dbReference>
<dbReference type="SMART" id="SM00176">
    <property type="entry name" value="RAN"/>
    <property type="match status" value="1"/>
</dbReference>
<reference evidence="4" key="2">
    <citation type="submission" date="2022-08" db="EMBL/GenBank/DDBJ databases">
        <title>Novel sulphate-reducing endosymbionts in the free-living metamonad Anaeramoeba.</title>
        <authorList>
            <person name="Jerlstrom-Hultqvist J."/>
            <person name="Cepicka I."/>
            <person name="Gallot-Lavallee L."/>
            <person name="Salas-Leiva D."/>
            <person name="Curtis B.A."/>
            <person name="Zahonova K."/>
            <person name="Pipaliya S."/>
            <person name="Dacks J."/>
            <person name="Roger A.J."/>
        </authorList>
    </citation>
    <scope>NUCLEOTIDE SEQUENCE</scope>
    <source>
        <strain evidence="4">Busselton2</strain>
    </source>
</reference>
<dbReference type="InterPro" id="IPR005225">
    <property type="entry name" value="Small_GTP-bd"/>
</dbReference>
<dbReference type="InterPro" id="IPR020849">
    <property type="entry name" value="Small_GTPase_Ras-type"/>
</dbReference>
<dbReference type="Gene3D" id="3.40.50.300">
    <property type="entry name" value="P-loop containing nucleotide triphosphate hydrolases"/>
    <property type="match status" value="1"/>
</dbReference>